<dbReference type="Proteomes" id="UP000295531">
    <property type="component" value="Unassembled WGS sequence"/>
</dbReference>
<gene>
    <name evidence="2" type="ORF">DEU29_11715</name>
</gene>
<sequence length="37" mass="4270">MSEIMATIAIALAPILSIAFVAYYLFWYERKSDNNQD</sequence>
<reference evidence="2 3" key="1">
    <citation type="submission" date="2019-03" db="EMBL/GenBank/DDBJ databases">
        <title>Freshwater and sediment microbial communities from various areas in North America, analyzing microbe dynamics in response to fracking.</title>
        <authorList>
            <person name="Lamendella R."/>
        </authorList>
    </citation>
    <scope>NUCLEOTIDE SEQUENCE [LARGE SCALE GENOMIC DNA]</scope>
    <source>
        <strain evidence="2 3">18_TX</strain>
    </source>
</reference>
<keyword evidence="1" id="KW-0472">Membrane</keyword>
<keyword evidence="1" id="KW-0812">Transmembrane</keyword>
<evidence type="ECO:0000313" key="3">
    <source>
        <dbReference type="Proteomes" id="UP000295531"/>
    </source>
</evidence>
<organism evidence="2 3">
    <name type="scientific">Idiomarina aquatica</name>
    <dbReference type="NCBI Taxonomy" id="1327752"/>
    <lineage>
        <taxon>Bacteria</taxon>
        <taxon>Pseudomonadati</taxon>
        <taxon>Pseudomonadota</taxon>
        <taxon>Gammaproteobacteria</taxon>
        <taxon>Alteromonadales</taxon>
        <taxon>Idiomarinaceae</taxon>
        <taxon>Idiomarina</taxon>
    </lineage>
</organism>
<proteinExistence type="predicted"/>
<evidence type="ECO:0000256" key="1">
    <source>
        <dbReference type="SAM" id="Phobius"/>
    </source>
</evidence>
<dbReference type="EMBL" id="SNXI01000017">
    <property type="protein sequence ID" value="TDP29437.1"/>
    <property type="molecule type" value="Genomic_DNA"/>
</dbReference>
<protein>
    <submittedName>
        <fullName evidence="2">Uncharacterized protein</fullName>
    </submittedName>
</protein>
<keyword evidence="3" id="KW-1185">Reference proteome</keyword>
<name>A0A4R6P0B9_9GAMM</name>
<dbReference type="AlphaFoldDB" id="A0A4R6P0B9"/>
<accession>A0A4R6P0B9</accession>
<comment type="caution">
    <text evidence="2">The sequence shown here is derived from an EMBL/GenBank/DDBJ whole genome shotgun (WGS) entry which is preliminary data.</text>
</comment>
<feature type="transmembrane region" description="Helical" evidence="1">
    <location>
        <begin position="6"/>
        <end position="26"/>
    </location>
</feature>
<keyword evidence="1" id="KW-1133">Transmembrane helix</keyword>
<evidence type="ECO:0000313" key="2">
    <source>
        <dbReference type="EMBL" id="TDP29437.1"/>
    </source>
</evidence>